<dbReference type="EMBL" id="AHHD01000293">
    <property type="protein sequence ID" value="EKG15609.1"/>
    <property type="molecule type" value="Genomic_DNA"/>
</dbReference>
<feature type="region of interest" description="Disordered" evidence="1">
    <location>
        <begin position="17"/>
        <end position="62"/>
    </location>
</feature>
<protein>
    <submittedName>
        <fullName evidence="2">Uncharacterized protein</fullName>
    </submittedName>
</protein>
<dbReference type="Proteomes" id="UP000007129">
    <property type="component" value="Unassembled WGS sequence"/>
</dbReference>
<sequence>MRLFYQIMSANMATRRNEALPPTHPPAYSDPPHTAPQQRAAPSLGTTVTPHAKPMNPDGEAAPITPLPDGVWADLPADWTSEYAHNRWLQSNKELCIYCRCPHAPPHAYVPDPEAEARYYAQLDRLHKLEAGGHEDMTRNGSSTTRNHAAATSQHTALSDPFIHNQTITSYGAAAHNLPVVSTDKESGKGDIAARNQTDDAVWCAQPLKREESTTATGQRQYEDSGRKMRQHGQIGKTPTQPATPPRKRGDSGCRTCGRNHPSPCFWEVGTACHICRRFHLPGDQPCSSRVGPEERARDKQRVALAQSLQKAKNEEERDLARRLIRDFLLGGRRSHRARSRSPADARDTYYRQRW</sequence>
<dbReference type="AlphaFoldDB" id="K2RZJ4"/>
<evidence type="ECO:0000313" key="3">
    <source>
        <dbReference type="Proteomes" id="UP000007129"/>
    </source>
</evidence>
<proteinExistence type="predicted"/>
<dbReference type="VEuPathDB" id="FungiDB:MPH_07044"/>
<evidence type="ECO:0000313" key="2">
    <source>
        <dbReference type="EMBL" id="EKG15609.1"/>
    </source>
</evidence>
<feature type="region of interest" description="Disordered" evidence="1">
    <location>
        <begin position="133"/>
        <end position="156"/>
    </location>
</feature>
<comment type="caution">
    <text evidence="2">The sequence shown here is derived from an EMBL/GenBank/DDBJ whole genome shotgun (WGS) entry which is preliminary data.</text>
</comment>
<feature type="region of interest" description="Disordered" evidence="1">
    <location>
        <begin position="208"/>
        <end position="255"/>
    </location>
</feature>
<feature type="compositionally biased region" description="Basic and acidic residues" evidence="1">
    <location>
        <begin position="342"/>
        <end position="355"/>
    </location>
</feature>
<dbReference type="HOGENOM" id="CLU_780922_0_0_1"/>
<accession>K2RZJ4</accession>
<dbReference type="InParanoid" id="K2RZJ4"/>
<gene>
    <name evidence="2" type="ORF">MPH_07044</name>
</gene>
<reference evidence="2 3" key="1">
    <citation type="journal article" date="2012" name="BMC Genomics">
        <title>Tools to kill: Genome of one of the most destructive plant pathogenic fungi Macrophomina phaseolina.</title>
        <authorList>
            <person name="Islam M.S."/>
            <person name="Haque M.S."/>
            <person name="Islam M.M."/>
            <person name="Emdad E.M."/>
            <person name="Halim A."/>
            <person name="Hossen Q.M.M."/>
            <person name="Hossain M.Z."/>
            <person name="Ahmed B."/>
            <person name="Rahim S."/>
            <person name="Rahman M.S."/>
            <person name="Alam M.M."/>
            <person name="Hou S."/>
            <person name="Wan X."/>
            <person name="Saito J.A."/>
            <person name="Alam M."/>
        </authorList>
    </citation>
    <scope>NUCLEOTIDE SEQUENCE [LARGE SCALE GENOMIC DNA]</scope>
    <source>
        <strain evidence="2 3">MS6</strain>
    </source>
</reference>
<organism evidence="2 3">
    <name type="scientific">Macrophomina phaseolina (strain MS6)</name>
    <name type="common">Charcoal rot fungus</name>
    <dbReference type="NCBI Taxonomy" id="1126212"/>
    <lineage>
        <taxon>Eukaryota</taxon>
        <taxon>Fungi</taxon>
        <taxon>Dikarya</taxon>
        <taxon>Ascomycota</taxon>
        <taxon>Pezizomycotina</taxon>
        <taxon>Dothideomycetes</taxon>
        <taxon>Dothideomycetes incertae sedis</taxon>
        <taxon>Botryosphaeriales</taxon>
        <taxon>Botryosphaeriaceae</taxon>
        <taxon>Macrophomina</taxon>
    </lineage>
</organism>
<feature type="compositionally biased region" description="Polar residues" evidence="1">
    <location>
        <begin position="139"/>
        <end position="156"/>
    </location>
</feature>
<name>K2RZJ4_MACPH</name>
<feature type="region of interest" description="Disordered" evidence="1">
    <location>
        <begin position="334"/>
        <end position="355"/>
    </location>
</feature>
<evidence type="ECO:0000256" key="1">
    <source>
        <dbReference type="SAM" id="MobiDB-lite"/>
    </source>
</evidence>